<dbReference type="SMART" id="SM00418">
    <property type="entry name" value="HTH_ARSR"/>
    <property type="match status" value="1"/>
</dbReference>
<keyword evidence="1" id="KW-0805">Transcription regulation</keyword>
<dbReference type="CDD" id="cd00090">
    <property type="entry name" value="HTH_ARSR"/>
    <property type="match status" value="1"/>
</dbReference>
<accession>A0A223V5Z2</accession>
<dbReference type="InterPro" id="IPR036388">
    <property type="entry name" value="WH-like_DNA-bd_sf"/>
</dbReference>
<dbReference type="KEGG" id="marb:CJ263_11790"/>
<keyword evidence="5" id="KW-1185">Reference proteome</keyword>
<evidence type="ECO:0000256" key="1">
    <source>
        <dbReference type="ARBA" id="ARBA00023015"/>
    </source>
</evidence>
<dbReference type="NCBIfam" id="NF033788">
    <property type="entry name" value="HTH_metalloreg"/>
    <property type="match status" value="1"/>
</dbReference>
<dbReference type="GO" id="GO:0003700">
    <property type="term" value="F:DNA-binding transcription factor activity"/>
    <property type="evidence" value="ECO:0007669"/>
    <property type="project" value="InterPro"/>
</dbReference>
<keyword evidence="2" id="KW-0238">DNA-binding</keyword>
<evidence type="ECO:0000313" key="5">
    <source>
        <dbReference type="Proteomes" id="UP000215244"/>
    </source>
</evidence>
<dbReference type="InterPro" id="IPR051011">
    <property type="entry name" value="Metal_resp_trans_reg"/>
</dbReference>
<evidence type="ECO:0000256" key="3">
    <source>
        <dbReference type="ARBA" id="ARBA00023163"/>
    </source>
</evidence>
<evidence type="ECO:0000313" key="4">
    <source>
        <dbReference type="EMBL" id="ASV30844.1"/>
    </source>
</evidence>
<dbReference type="PANTHER" id="PTHR43132">
    <property type="entry name" value="ARSENICAL RESISTANCE OPERON REPRESSOR ARSR-RELATED"/>
    <property type="match status" value="1"/>
</dbReference>
<dbReference type="SUPFAM" id="SSF46785">
    <property type="entry name" value="Winged helix' DNA-binding domain"/>
    <property type="match status" value="1"/>
</dbReference>
<reference evidence="4 5" key="1">
    <citation type="submission" date="2017-08" db="EMBL/GenBank/DDBJ databases">
        <title>The complete genome sequence of Maribacter sp. B1, isolated from deep-sea sediment.</title>
        <authorList>
            <person name="Wu Y.-H."/>
            <person name="Cheng H."/>
            <person name="Xu X.-W."/>
        </authorList>
    </citation>
    <scope>NUCLEOTIDE SEQUENCE [LARGE SCALE GENOMIC DNA]</scope>
    <source>
        <strain evidence="4 5">B1</strain>
    </source>
</reference>
<dbReference type="PANTHER" id="PTHR43132:SF6">
    <property type="entry name" value="HTH-TYPE TRANSCRIPTIONAL REPRESSOR CZRA"/>
    <property type="match status" value="1"/>
</dbReference>
<dbReference type="PROSITE" id="PS50987">
    <property type="entry name" value="HTH_ARSR_2"/>
    <property type="match status" value="1"/>
</dbReference>
<dbReference type="Proteomes" id="UP000215244">
    <property type="component" value="Chromosome"/>
</dbReference>
<dbReference type="InterPro" id="IPR011991">
    <property type="entry name" value="ArsR-like_HTH"/>
</dbReference>
<organism evidence="4 5">
    <name type="scientific">Maribacter cobaltidurans</name>
    <dbReference type="NCBI Taxonomy" id="1178778"/>
    <lineage>
        <taxon>Bacteria</taxon>
        <taxon>Pseudomonadati</taxon>
        <taxon>Bacteroidota</taxon>
        <taxon>Flavobacteriia</taxon>
        <taxon>Flavobacteriales</taxon>
        <taxon>Flavobacteriaceae</taxon>
        <taxon>Maribacter</taxon>
    </lineage>
</organism>
<dbReference type="GO" id="GO:0003677">
    <property type="term" value="F:DNA binding"/>
    <property type="evidence" value="ECO:0007669"/>
    <property type="project" value="UniProtKB-KW"/>
</dbReference>
<dbReference type="Gene3D" id="1.10.10.10">
    <property type="entry name" value="Winged helix-like DNA-binding domain superfamily/Winged helix DNA-binding domain"/>
    <property type="match status" value="1"/>
</dbReference>
<keyword evidence="3" id="KW-0804">Transcription</keyword>
<name>A0A223V5Z2_9FLAO</name>
<sequence>MAPELSCTRAEADQKQLMRCRETLGTNSEAIVEISKVLALAGNETRLRILFLLNEEGELCPCDFADILEMSVPAISQHIRKMKDVGLITSRREGQTLYYSLVQNHNEVLENVFTKIQKNKKVA</sequence>
<dbReference type="Pfam" id="PF01022">
    <property type="entry name" value="HTH_5"/>
    <property type="match status" value="1"/>
</dbReference>
<dbReference type="InterPro" id="IPR001845">
    <property type="entry name" value="HTH_ArsR_DNA-bd_dom"/>
</dbReference>
<dbReference type="EMBL" id="CP022957">
    <property type="protein sequence ID" value="ASV30844.1"/>
    <property type="molecule type" value="Genomic_DNA"/>
</dbReference>
<gene>
    <name evidence="4" type="ORF">CJ263_11790</name>
</gene>
<dbReference type="AlphaFoldDB" id="A0A223V5Z2"/>
<protein>
    <submittedName>
        <fullName evidence="4">Transcriptional regulator</fullName>
    </submittedName>
</protein>
<dbReference type="OrthoDB" id="9794330at2"/>
<proteinExistence type="predicted"/>
<evidence type="ECO:0000256" key="2">
    <source>
        <dbReference type="ARBA" id="ARBA00023125"/>
    </source>
</evidence>
<dbReference type="PRINTS" id="PR00778">
    <property type="entry name" value="HTHARSR"/>
</dbReference>
<dbReference type="RefSeq" id="WP_094997458.1">
    <property type="nucleotide sequence ID" value="NZ_BMJL01000007.1"/>
</dbReference>
<dbReference type="InterPro" id="IPR036390">
    <property type="entry name" value="WH_DNA-bd_sf"/>
</dbReference>